<feature type="coiled-coil region" evidence="5">
    <location>
        <begin position="564"/>
        <end position="640"/>
    </location>
</feature>
<dbReference type="SUPFAM" id="SSF58104">
    <property type="entry name" value="Methyl-accepting chemotaxis protein (MCP) signaling domain"/>
    <property type="match status" value="1"/>
</dbReference>
<evidence type="ECO:0000256" key="4">
    <source>
        <dbReference type="PROSITE-ProRule" id="PRU00284"/>
    </source>
</evidence>
<protein>
    <submittedName>
        <fullName evidence="9">Methyl-accepting chemotaxis protein</fullName>
    </submittedName>
</protein>
<evidence type="ECO:0000256" key="3">
    <source>
        <dbReference type="ARBA" id="ARBA00029447"/>
    </source>
</evidence>
<dbReference type="GO" id="GO:0016020">
    <property type="term" value="C:membrane"/>
    <property type="evidence" value="ECO:0007669"/>
    <property type="project" value="UniProtKB-SubCell"/>
</dbReference>
<dbReference type="InterPro" id="IPR004089">
    <property type="entry name" value="MCPsignal_dom"/>
</dbReference>
<keyword evidence="6" id="KW-1133">Transmembrane helix</keyword>
<evidence type="ECO:0000259" key="8">
    <source>
        <dbReference type="PROSITE" id="PS50885"/>
    </source>
</evidence>
<dbReference type="PANTHER" id="PTHR32089:SF112">
    <property type="entry name" value="LYSOZYME-LIKE PROTEIN-RELATED"/>
    <property type="match status" value="1"/>
</dbReference>
<dbReference type="Proteomes" id="UP001139474">
    <property type="component" value="Unassembled WGS sequence"/>
</dbReference>
<dbReference type="Gene3D" id="1.10.287.950">
    <property type="entry name" value="Methyl-accepting chemotaxis protein"/>
    <property type="match status" value="1"/>
</dbReference>
<dbReference type="AlphaFoldDB" id="A0A9X2G309"/>
<feature type="coiled-coil region" evidence="5">
    <location>
        <begin position="448"/>
        <end position="479"/>
    </location>
</feature>
<dbReference type="GO" id="GO:0006935">
    <property type="term" value="P:chemotaxis"/>
    <property type="evidence" value="ECO:0007669"/>
    <property type="project" value="UniProtKB-ARBA"/>
</dbReference>
<sequence length="640" mass="71163">MRVSTFSRVSSFSLLGLSLVFLSALIWANNQLKHFEQQQNIYSSIKEKLMVEVVTELSGYLQSGNALLLNQAEASVNEVNAQLGTLNLASTSVMQEQLDIIRSRISDDYRAIGKLSGQEAALLVNAERSLFNELSRLFDYVQKGSSNNPAAAERYQSIGSDLVLLIADLVHTRERLSNGEAQEQALEQVLSAMQKEISRLQQLPKLGVKEELPDQSMMLVPREAKELGPKIISEMNSLIQRYPKELSSTLQLIQSRREAFASISDDIANIQSLAVKVEQSLLKDQQASLMQIKLSLVALVAVLLVFAILNFVLLKRMVLTPLRSLRNAMETLLVKQELNYLPNADRDTEMAEIARFFNGILEQTQLRDEEKSQQMTVVNEALKRVIQELQHIVQSSANTQSSASVTIHGITELSELTDELNQCTRTLEKNALDTQDSMKQSRQHILKLRDASELNEKAIETAKRSAEELDHSVKEVKDALSIISGIADQTNLLALNAAIEAARAGEQGRGFAVVADEVRQLAQKTQSSLGGINDSLNQLTEASLSIESGYQEIAEASHSQQQFVERLVETANEVSAQAQASTEEAKTSFRLAEQQTDKVNGFSVQLQQLVNEMDNAHQLLRQVEAEVDTQRTQIERAFSE</sequence>
<proteinExistence type="inferred from homology"/>
<evidence type="ECO:0000313" key="9">
    <source>
        <dbReference type="EMBL" id="MCP1339383.1"/>
    </source>
</evidence>
<dbReference type="GO" id="GO:0007165">
    <property type="term" value="P:signal transduction"/>
    <property type="evidence" value="ECO:0007669"/>
    <property type="project" value="UniProtKB-KW"/>
</dbReference>
<feature type="coiled-coil region" evidence="5">
    <location>
        <begin position="176"/>
        <end position="203"/>
    </location>
</feature>
<evidence type="ECO:0000256" key="2">
    <source>
        <dbReference type="ARBA" id="ARBA00023224"/>
    </source>
</evidence>
<dbReference type="Gene3D" id="6.10.340.10">
    <property type="match status" value="1"/>
</dbReference>
<keyword evidence="2 4" id="KW-0807">Transducer</keyword>
<evidence type="ECO:0000259" key="7">
    <source>
        <dbReference type="PROSITE" id="PS50111"/>
    </source>
</evidence>
<dbReference type="EMBL" id="JAMZDE010000006">
    <property type="protein sequence ID" value="MCP1339383.1"/>
    <property type="molecule type" value="Genomic_DNA"/>
</dbReference>
<dbReference type="PANTHER" id="PTHR32089">
    <property type="entry name" value="METHYL-ACCEPTING CHEMOTAXIS PROTEIN MCPB"/>
    <property type="match status" value="1"/>
</dbReference>
<dbReference type="PROSITE" id="PS50885">
    <property type="entry name" value="HAMP"/>
    <property type="match status" value="1"/>
</dbReference>
<name>A0A9X2G309_9GAMM</name>
<comment type="subcellular location">
    <subcellularLocation>
        <location evidence="1">Membrane</location>
    </subcellularLocation>
</comment>
<evidence type="ECO:0000256" key="1">
    <source>
        <dbReference type="ARBA" id="ARBA00004370"/>
    </source>
</evidence>
<gene>
    <name evidence="9" type="ORF">NJR55_07220</name>
</gene>
<dbReference type="Pfam" id="PF00015">
    <property type="entry name" value="MCPsignal"/>
    <property type="match status" value="1"/>
</dbReference>
<reference evidence="9" key="1">
    <citation type="submission" date="2022-06" db="EMBL/GenBank/DDBJ databases">
        <title>Idiomarina rhizosphaerae M1R2S28.</title>
        <authorList>
            <person name="Sun J.-Q."/>
            <person name="Li L.-F."/>
        </authorList>
    </citation>
    <scope>NUCLEOTIDE SEQUENCE</scope>
    <source>
        <strain evidence="9">M1R2S28</strain>
    </source>
</reference>
<comment type="similarity">
    <text evidence="3">Belongs to the methyl-accepting chemotaxis (MCP) protein family.</text>
</comment>
<comment type="caution">
    <text evidence="9">The sequence shown here is derived from an EMBL/GenBank/DDBJ whole genome shotgun (WGS) entry which is preliminary data.</text>
</comment>
<keyword evidence="5" id="KW-0175">Coiled coil</keyword>
<evidence type="ECO:0000256" key="6">
    <source>
        <dbReference type="SAM" id="Phobius"/>
    </source>
</evidence>
<dbReference type="RefSeq" id="WP_253619150.1">
    <property type="nucleotide sequence ID" value="NZ_JAMZDE010000006.1"/>
</dbReference>
<keyword evidence="6" id="KW-0812">Transmembrane</keyword>
<keyword evidence="6" id="KW-0472">Membrane</keyword>
<accession>A0A9X2G309</accession>
<dbReference type="SMART" id="SM00283">
    <property type="entry name" value="MA"/>
    <property type="match status" value="1"/>
</dbReference>
<feature type="transmembrane region" description="Helical" evidence="6">
    <location>
        <begin position="294"/>
        <end position="314"/>
    </location>
</feature>
<keyword evidence="10" id="KW-1185">Reference proteome</keyword>
<feature type="domain" description="HAMP" evidence="8">
    <location>
        <begin position="316"/>
        <end position="369"/>
    </location>
</feature>
<feature type="domain" description="Methyl-accepting transducer" evidence="7">
    <location>
        <begin position="374"/>
        <end position="610"/>
    </location>
</feature>
<evidence type="ECO:0000313" key="10">
    <source>
        <dbReference type="Proteomes" id="UP001139474"/>
    </source>
</evidence>
<dbReference type="InterPro" id="IPR003660">
    <property type="entry name" value="HAMP_dom"/>
</dbReference>
<evidence type="ECO:0000256" key="5">
    <source>
        <dbReference type="SAM" id="Coils"/>
    </source>
</evidence>
<dbReference type="PROSITE" id="PS50111">
    <property type="entry name" value="CHEMOTAXIS_TRANSDUC_2"/>
    <property type="match status" value="1"/>
</dbReference>
<organism evidence="9 10">
    <name type="scientific">Idiomarina rhizosphaerae</name>
    <dbReference type="NCBI Taxonomy" id="2961572"/>
    <lineage>
        <taxon>Bacteria</taxon>
        <taxon>Pseudomonadati</taxon>
        <taxon>Pseudomonadota</taxon>
        <taxon>Gammaproteobacteria</taxon>
        <taxon>Alteromonadales</taxon>
        <taxon>Idiomarinaceae</taxon>
        <taxon>Idiomarina</taxon>
    </lineage>
</organism>